<sequence>MRRWHSRRIFYFLLALFAGGLLGGLATSFLRFSAGVGVLGGALLGLVAIWLIDLQRATKVMNWLENDDAQAQLPQTLKGPVDIWSELARRAVRLMRLRDRQIQSEQQQLQQFLSAMQVAPTGVLLLDENDQVTWGNANAAYYLGLEFPRDYRQHITNLVRRPVFVNYLMQHAYENTLRMEWGHGQQGTLILQVVNYDEQRKLVLIQDITEQERIDQMRRDFVANVSHEMRTPLTVLAGFIETMQNLPLDKGEQAHYLALMAEQSNRMQGLISDLLALAKLEGSPAPGVDSWVPVVLLLEQAEHTARQLSGGQHEISFSKAGSDQIAGEQTELLSALSNLVSNAVRYTPHGSKIAVTWQIEPDGSGLLVVKDNGAGIAKEHIPRLTERFYRVDRSRSRQTGGTGLGLSIVKHVMQRHEGALEIDSILGKGSSFILKFPASRVRHAQVPAEL</sequence>
<dbReference type="GO" id="GO:0004721">
    <property type="term" value="F:phosphoprotein phosphatase activity"/>
    <property type="evidence" value="ECO:0007669"/>
    <property type="project" value="TreeGrafter"/>
</dbReference>
<dbReference type="Gene3D" id="3.30.565.10">
    <property type="entry name" value="Histidine kinase-like ATPase, C-terminal domain"/>
    <property type="match status" value="1"/>
</dbReference>
<dbReference type="PANTHER" id="PTHR45453">
    <property type="entry name" value="PHOSPHATE REGULON SENSOR PROTEIN PHOR"/>
    <property type="match status" value="1"/>
</dbReference>
<keyword evidence="11" id="KW-0067">ATP-binding</keyword>
<keyword evidence="6" id="KW-0597">Phosphoprotein</keyword>
<dbReference type="GO" id="GO:0005524">
    <property type="term" value="F:ATP binding"/>
    <property type="evidence" value="ECO:0007669"/>
    <property type="project" value="UniProtKB-KW"/>
</dbReference>
<keyword evidence="7 17" id="KW-0808">Transferase</keyword>
<evidence type="ECO:0000256" key="14">
    <source>
        <dbReference type="ARBA" id="ARBA00023136"/>
    </source>
</evidence>
<evidence type="ECO:0000256" key="15">
    <source>
        <dbReference type="SAM" id="Phobius"/>
    </source>
</evidence>
<proteinExistence type="predicted"/>
<keyword evidence="14 15" id="KW-0472">Membrane</keyword>
<evidence type="ECO:0000256" key="10">
    <source>
        <dbReference type="ARBA" id="ARBA00022777"/>
    </source>
</evidence>
<comment type="catalytic activity">
    <reaction evidence="1">
        <text>ATP + protein L-histidine = ADP + protein N-phospho-L-histidine.</text>
        <dbReference type="EC" id="2.7.13.3"/>
    </reaction>
</comment>
<dbReference type="InterPro" id="IPR036890">
    <property type="entry name" value="HATPase_C_sf"/>
</dbReference>
<evidence type="ECO:0000313" key="18">
    <source>
        <dbReference type="Proteomes" id="UP000286947"/>
    </source>
</evidence>
<dbReference type="InterPro" id="IPR036097">
    <property type="entry name" value="HisK_dim/P_sf"/>
</dbReference>
<dbReference type="Pfam" id="PF02518">
    <property type="entry name" value="HATPase_c"/>
    <property type="match status" value="1"/>
</dbReference>
<accession>A0A433S9K7</accession>
<dbReference type="SMART" id="SM00387">
    <property type="entry name" value="HATPase_c"/>
    <property type="match status" value="1"/>
</dbReference>
<evidence type="ECO:0000256" key="11">
    <source>
        <dbReference type="ARBA" id="ARBA00022840"/>
    </source>
</evidence>
<dbReference type="InterPro" id="IPR003594">
    <property type="entry name" value="HATPase_dom"/>
</dbReference>
<evidence type="ECO:0000256" key="4">
    <source>
        <dbReference type="ARBA" id="ARBA00022448"/>
    </source>
</evidence>
<reference evidence="17 18" key="1">
    <citation type="submission" date="2018-01" db="EMBL/GenBank/DDBJ databases">
        <title>Saezia sanguinis gen. nov., sp. nov., in the order Burkholderiales isolated from human blood.</title>
        <authorList>
            <person name="Medina-Pascual M.J."/>
            <person name="Valdezate S."/>
            <person name="Monzon S."/>
            <person name="Cuesta I."/>
            <person name="Carrasco G."/>
            <person name="Villalon P."/>
            <person name="Saez-Nieto J.A."/>
        </authorList>
    </citation>
    <scope>NUCLEOTIDE SEQUENCE [LARGE SCALE GENOMIC DNA]</scope>
    <source>
        <strain evidence="17 18">CNM695-12</strain>
    </source>
</reference>
<keyword evidence="12 15" id="KW-1133">Transmembrane helix</keyword>
<protein>
    <recommendedName>
        <fullName evidence="3">histidine kinase</fullName>
        <ecNumber evidence="3">2.7.13.3</ecNumber>
    </recommendedName>
</protein>
<evidence type="ECO:0000256" key="8">
    <source>
        <dbReference type="ARBA" id="ARBA00022692"/>
    </source>
</evidence>
<dbReference type="InterPro" id="IPR004358">
    <property type="entry name" value="Sig_transdc_His_kin-like_C"/>
</dbReference>
<dbReference type="FunFam" id="3.30.565.10:FF:000006">
    <property type="entry name" value="Sensor histidine kinase WalK"/>
    <property type="match status" value="1"/>
</dbReference>
<evidence type="ECO:0000313" key="17">
    <source>
        <dbReference type="EMBL" id="RUS65426.1"/>
    </source>
</evidence>
<dbReference type="PANTHER" id="PTHR45453:SF1">
    <property type="entry name" value="PHOSPHATE REGULON SENSOR PROTEIN PHOR"/>
    <property type="match status" value="1"/>
</dbReference>
<keyword evidence="4" id="KW-0813">Transport</keyword>
<name>A0A433S9K7_9BURK</name>
<dbReference type="Pfam" id="PF00512">
    <property type="entry name" value="HisKA"/>
    <property type="match status" value="1"/>
</dbReference>
<dbReference type="CDD" id="cd00082">
    <property type="entry name" value="HisKA"/>
    <property type="match status" value="1"/>
</dbReference>
<dbReference type="FunFam" id="1.10.287.130:FF:000008">
    <property type="entry name" value="Two-component sensor histidine kinase"/>
    <property type="match status" value="1"/>
</dbReference>
<organism evidence="17 18">
    <name type="scientific">Saezia sanguinis</name>
    <dbReference type="NCBI Taxonomy" id="1965230"/>
    <lineage>
        <taxon>Bacteria</taxon>
        <taxon>Pseudomonadati</taxon>
        <taxon>Pseudomonadota</taxon>
        <taxon>Betaproteobacteria</taxon>
        <taxon>Burkholderiales</taxon>
        <taxon>Saeziaceae</taxon>
        <taxon>Saezia</taxon>
    </lineage>
</organism>
<dbReference type="Proteomes" id="UP000286947">
    <property type="component" value="Unassembled WGS sequence"/>
</dbReference>
<evidence type="ECO:0000256" key="13">
    <source>
        <dbReference type="ARBA" id="ARBA00023012"/>
    </source>
</evidence>
<evidence type="ECO:0000256" key="7">
    <source>
        <dbReference type="ARBA" id="ARBA00022679"/>
    </source>
</evidence>
<dbReference type="SUPFAM" id="SSF47384">
    <property type="entry name" value="Homodimeric domain of signal transducing histidine kinase"/>
    <property type="match status" value="1"/>
</dbReference>
<evidence type="ECO:0000259" key="16">
    <source>
        <dbReference type="PROSITE" id="PS50109"/>
    </source>
</evidence>
<dbReference type="Gene3D" id="1.10.287.130">
    <property type="match status" value="1"/>
</dbReference>
<feature type="domain" description="Histidine kinase" evidence="16">
    <location>
        <begin position="224"/>
        <end position="440"/>
    </location>
</feature>
<dbReference type="InterPro" id="IPR050351">
    <property type="entry name" value="BphY/WalK/GraS-like"/>
</dbReference>
<keyword evidence="5" id="KW-1003">Cell membrane</keyword>
<dbReference type="RefSeq" id="WP_204250927.1">
    <property type="nucleotide sequence ID" value="NZ_PQSP01000013.1"/>
</dbReference>
<keyword evidence="8 15" id="KW-0812">Transmembrane</keyword>
<dbReference type="AlphaFoldDB" id="A0A433S9K7"/>
<evidence type="ECO:0000256" key="1">
    <source>
        <dbReference type="ARBA" id="ARBA00000085"/>
    </source>
</evidence>
<keyword evidence="10" id="KW-0418">Kinase</keyword>
<gene>
    <name evidence="17" type="primary">phoR</name>
    <name evidence="17" type="ORF">CUZ56_03007</name>
</gene>
<evidence type="ECO:0000256" key="5">
    <source>
        <dbReference type="ARBA" id="ARBA00022475"/>
    </source>
</evidence>
<evidence type="ECO:0000256" key="2">
    <source>
        <dbReference type="ARBA" id="ARBA00004429"/>
    </source>
</evidence>
<keyword evidence="9" id="KW-0547">Nucleotide-binding</keyword>
<dbReference type="NCBIfam" id="TIGR02966">
    <property type="entry name" value="phoR_proteo"/>
    <property type="match status" value="1"/>
</dbReference>
<dbReference type="PROSITE" id="PS50109">
    <property type="entry name" value="HIS_KIN"/>
    <property type="match status" value="1"/>
</dbReference>
<evidence type="ECO:0000256" key="9">
    <source>
        <dbReference type="ARBA" id="ARBA00022741"/>
    </source>
</evidence>
<keyword evidence="18" id="KW-1185">Reference proteome</keyword>
<dbReference type="InterPro" id="IPR005467">
    <property type="entry name" value="His_kinase_dom"/>
</dbReference>
<dbReference type="PRINTS" id="PR00344">
    <property type="entry name" value="BCTRLSENSOR"/>
</dbReference>
<dbReference type="SUPFAM" id="SSF55874">
    <property type="entry name" value="ATPase domain of HSP90 chaperone/DNA topoisomerase II/histidine kinase"/>
    <property type="match status" value="1"/>
</dbReference>
<comment type="subcellular location">
    <subcellularLocation>
        <location evidence="2">Cell inner membrane</location>
        <topology evidence="2">Multi-pass membrane protein</topology>
    </subcellularLocation>
</comment>
<feature type="transmembrane region" description="Helical" evidence="15">
    <location>
        <begin position="9"/>
        <end position="26"/>
    </location>
</feature>
<keyword evidence="13" id="KW-0902">Two-component regulatory system</keyword>
<comment type="caution">
    <text evidence="17">The sequence shown here is derived from an EMBL/GenBank/DDBJ whole genome shotgun (WGS) entry which is preliminary data.</text>
</comment>
<dbReference type="EC" id="2.7.13.3" evidence="3"/>
<dbReference type="SMART" id="SM00388">
    <property type="entry name" value="HisKA"/>
    <property type="match status" value="1"/>
</dbReference>
<dbReference type="GO" id="GO:0005886">
    <property type="term" value="C:plasma membrane"/>
    <property type="evidence" value="ECO:0007669"/>
    <property type="project" value="UniProtKB-SubCell"/>
</dbReference>
<evidence type="ECO:0000256" key="6">
    <source>
        <dbReference type="ARBA" id="ARBA00022553"/>
    </source>
</evidence>
<feature type="transmembrane region" description="Helical" evidence="15">
    <location>
        <begin position="32"/>
        <end position="52"/>
    </location>
</feature>
<evidence type="ECO:0000256" key="3">
    <source>
        <dbReference type="ARBA" id="ARBA00012438"/>
    </source>
</evidence>
<dbReference type="GO" id="GO:0016036">
    <property type="term" value="P:cellular response to phosphate starvation"/>
    <property type="evidence" value="ECO:0007669"/>
    <property type="project" value="TreeGrafter"/>
</dbReference>
<dbReference type="InterPro" id="IPR014310">
    <property type="entry name" value="Sig_transdc_His_kinase_PhoR"/>
</dbReference>
<dbReference type="GO" id="GO:0000155">
    <property type="term" value="F:phosphorelay sensor kinase activity"/>
    <property type="evidence" value="ECO:0007669"/>
    <property type="project" value="InterPro"/>
</dbReference>
<dbReference type="EMBL" id="PQSP01000013">
    <property type="protein sequence ID" value="RUS65426.1"/>
    <property type="molecule type" value="Genomic_DNA"/>
</dbReference>
<evidence type="ECO:0000256" key="12">
    <source>
        <dbReference type="ARBA" id="ARBA00022989"/>
    </source>
</evidence>
<dbReference type="InterPro" id="IPR003661">
    <property type="entry name" value="HisK_dim/P_dom"/>
</dbReference>